<dbReference type="AlphaFoldDB" id="A0AAV2HR06"/>
<sequence length="493" mass="52716">MVTTMASVKLVNSHPPHHHVHYHPPHHHFSLLRPASPPEQTMTLDYSIPRRSRSPDYDGGSDSARDVSSPLSPAGSEGRDPSSLSETPTKKNKRKLSEPKKRSDISVKKLCPDKLVECKETVAVDAVKKNGKLPVKNNKGKKLANGHSRRATSSKPQTSGRVSRRDKSPSSPSAGHNDDDESKKDQATPLSRGLPQSFIHPVFAGLPPSALAALPPSAIAGYVPGIYFGGAPFHHPGLHTSFPALPLHLQHSYITAAAAAAAAAQNSSSSPSTSSSLAAASTSSASAPSISSTSGTSGIKSETFSSTCQRSQTIINAPVLQTSKPSTSLVSALTNLSSSSSLLQPSSSLHLAGSSKATTSNHEDDDDESSSRAQSPEDLSLGGRMSRKHRKNYKNMTRERRVEANARERTRVHTISAAFDALRHAVPSYSHNQKLSKLAILRIACSYIMSLARLADLDYTSVSEHIGTPLTFAECVDMCTSTIQTEGRARRRH</sequence>
<feature type="compositionally biased region" description="Low complexity" evidence="7">
    <location>
        <begin position="340"/>
        <end position="351"/>
    </location>
</feature>
<comment type="caution">
    <text evidence="9">The sequence shown here is derived from an EMBL/GenBank/DDBJ whole genome shotgun (WGS) entry which is preliminary data.</text>
</comment>
<dbReference type="Gene3D" id="4.10.280.10">
    <property type="entry name" value="Helix-loop-helix DNA-binding domain"/>
    <property type="match status" value="1"/>
</dbReference>
<comment type="subcellular location">
    <subcellularLocation>
        <location evidence="2">Cytoplasm</location>
    </subcellularLocation>
    <subcellularLocation>
        <location evidence="1">Nucleus speckle</location>
    </subcellularLocation>
</comment>
<dbReference type="InterPro" id="IPR050359">
    <property type="entry name" value="bHLH_transcription_factors"/>
</dbReference>
<dbReference type="SUPFAM" id="SSF47459">
    <property type="entry name" value="HLH, helix-loop-helix DNA-binding domain"/>
    <property type="match status" value="1"/>
</dbReference>
<evidence type="ECO:0000256" key="6">
    <source>
        <dbReference type="ARBA" id="ARBA00023242"/>
    </source>
</evidence>
<keyword evidence="5" id="KW-0804">Transcription</keyword>
<dbReference type="InterPro" id="IPR011598">
    <property type="entry name" value="bHLH_dom"/>
</dbReference>
<evidence type="ECO:0000313" key="10">
    <source>
        <dbReference type="Proteomes" id="UP001497497"/>
    </source>
</evidence>
<feature type="compositionally biased region" description="Basic and acidic residues" evidence="7">
    <location>
        <begin position="95"/>
        <end position="104"/>
    </location>
</feature>
<accession>A0AAV2HR06</accession>
<dbReference type="GO" id="GO:0046983">
    <property type="term" value="F:protein dimerization activity"/>
    <property type="evidence" value="ECO:0007669"/>
    <property type="project" value="InterPro"/>
</dbReference>
<evidence type="ECO:0000256" key="1">
    <source>
        <dbReference type="ARBA" id="ARBA00004324"/>
    </source>
</evidence>
<keyword evidence="10" id="KW-1185">Reference proteome</keyword>
<feature type="region of interest" description="Disordered" evidence="7">
    <location>
        <begin position="14"/>
        <end position="104"/>
    </location>
</feature>
<feature type="compositionally biased region" description="Basic residues" evidence="7">
    <location>
        <begin position="15"/>
        <end position="30"/>
    </location>
</feature>
<keyword evidence="6" id="KW-0539">Nucleus</keyword>
<dbReference type="GO" id="GO:0009653">
    <property type="term" value="P:anatomical structure morphogenesis"/>
    <property type="evidence" value="ECO:0007669"/>
    <property type="project" value="TreeGrafter"/>
</dbReference>
<dbReference type="GO" id="GO:0045944">
    <property type="term" value="P:positive regulation of transcription by RNA polymerase II"/>
    <property type="evidence" value="ECO:0007669"/>
    <property type="project" value="TreeGrafter"/>
</dbReference>
<dbReference type="EMBL" id="CAXITT010000215">
    <property type="protein sequence ID" value="CAL1535935.1"/>
    <property type="molecule type" value="Genomic_DNA"/>
</dbReference>
<dbReference type="GO" id="GO:0070888">
    <property type="term" value="F:E-box binding"/>
    <property type="evidence" value="ECO:0007669"/>
    <property type="project" value="TreeGrafter"/>
</dbReference>
<evidence type="ECO:0000256" key="2">
    <source>
        <dbReference type="ARBA" id="ARBA00004496"/>
    </source>
</evidence>
<dbReference type="GO" id="GO:0016607">
    <property type="term" value="C:nuclear speck"/>
    <property type="evidence" value="ECO:0007669"/>
    <property type="project" value="UniProtKB-SubCell"/>
</dbReference>
<dbReference type="SMART" id="SM00353">
    <property type="entry name" value="HLH"/>
    <property type="match status" value="1"/>
</dbReference>
<dbReference type="PROSITE" id="PS50888">
    <property type="entry name" value="BHLH"/>
    <property type="match status" value="1"/>
</dbReference>
<gene>
    <name evidence="9" type="ORF">GSLYS_00009878001</name>
</gene>
<proteinExistence type="predicted"/>
<feature type="region of interest" description="Disordered" evidence="7">
    <location>
        <begin position="132"/>
        <end position="194"/>
    </location>
</feature>
<keyword evidence="3" id="KW-0805">Transcription regulation</keyword>
<organism evidence="9 10">
    <name type="scientific">Lymnaea stagnalis</name>
    <name type="common">Great pond snail</name>
    <name type="synonym">Helix stagnalis</name>
    <dbReference type="NCBI Taxonomy" id="6523"/>
    <lineage>
        <taxon>Eukaryota</taxon>
        <taxon>Metazoa</taxon>
        <taxon>Spiralia</taxon>
        <taxon>Lophotrochozoa</taxon>
        <taxon>Mollusca</taxon>
        <taxon>Gastropoda</taxon>
        <taxon>Heterobranchia</taxon>
        <taxon>Euthyneura</taxon>
        <taxon>Panpulmonata</taxon>
        <taxon>Hygrophila</taxon>
        <taxon>Lymnaeoidea</taxon>
        <taxon>Lymnaeidae</taxon>
        <taxon>Lymnaea</taxon>
    </lineage>
</organism>
<reference evidence="9 10" key="1">
    <citation type="submission" date="2024-04" db="EMBL/GenBank/DDBJ databases">
        <authorList>
            <consortium name="Genoscope - CEA"/>
            <person name="William W."/>
        </authorList>
    </citation>
    <scope>NUCLEOTIDE SEQUENCE [LARGE SCALE GENOMIC DNA]</scope>
</reference>
<dbReference type="Pfam" id="PF00010">
    <property type="entry name" value="HLH"/>
    <property type="match status" value="1"/>
</dbReference>
<dbReference type="GO" id="GO:0005737">
    <property type="term" value="C:cytoplasm"/>
    <property type="evidence" value="ECO:0007669"/>
    <property type="project" value="UniProtKB-SubCell"/>
</dbReference>
<dbReference type="PANTHER" id="PTHR19290">
    <property type="entry name" value="BASIC HELIX-LOOP-HELIX PROTEIN NEUROGENIN-RELATED"/>
    <property type="match status" value="1"/>
</dbReference>
<feature type="region of interest" description="Disordered" evidence="7">
    <location>
        <begin position="340"/>
        <end position="391"/>
    </location>
</feature>
<feature type="compositionally biased region" description="Low complexity" evidence="7">
    <location>
        <begin position="282"/>
        <end position="297"/>
    </location>
</feature>
<feature type="region of interest" description="Disordered" evidence="7">
    <location>
        <begin position="282"/>
        <end position="303"/>
    </location>
</feature>
<dbReference type="FunFam" id="4.10.280.10:FF:000052">
    <property type="entry name" value="Protein atonal homolog 8"/>
    <property type="match status" value="1"/>
</dbReference>
<dbReference type="InterPro" id="IPR032660">
    <property type="entry name" value="ATOH8_bHLH"/>
</dbReference>
<evidence type="ECO:0000259" key="8">
    <source>
        <dbReference type="PROSITE" id="PS50888"/>
    </source>
</evidence>
<evidence type="ECO:0000256" key="3">
    <source>
        <dbReference type="ARBA" id="ARBA00023015"/>
    </source>
</evidence>
<evidence type="ECO:0000256" key="5">
    <source>
        <dbReference type="ARBA" id="ARBA00023163"/>
    </source>
</evidence>
<evidence type="ECO:0000256" key="4">
    <source>
        <dbReference type="ARBA" id="ARBA00023125"/>
    </source>
</evidence>
<dbReference type="GO" id="GO:0003700">
    <property type="term" value="F:DNA-binding transcription factor activity"/>
    <property type="evidence" value="ECO:0007669"/>
    <property type="project" value="InterPro"/>
</dbReference>
<feature type="compositionally biased region" description="Basic residues" evidence="7">
    <location>
        <begin position="138"/>
        <end position="152"/>
    </location>
</feature>
<name>A0AAV2HR06_LYMST</name>
<dbReference type="CDD" id="cd11421">
    <property type="entry name" value="bHLH_TS_ATOH8"/>
    <property type="match status" value="1"/>
</dbReference>
<feature type="domain" description="BHLH" evidence="8">
    <location>
        <begin position="399"/>
        <end position="451"/>
    </location>
</feature>
<evidence type="ECO:0000256" key="7">
    <source>
        <dbReference type="SAM" id="MobiDB-lite"/>
    </source>
</evidence>
<dbReference type="PANTHER" id="PTHR19290:SF102">
    <property type="entry name" value="TRANSCRIPTION FACTOR ATOH8"/>
    <property type="match status" value="1"/>
</dbReference>
<dbReference type="InterPro" id="IPR036638">
    <property type="entry name" value="HLH_DNA-bd_sf"/>
</dbReference>
<dbReference type="Proteomes" id="UP001497497">
    <property type="component" value="Unassembled WGS sequence"/>
</dbReference>
<evidence type="ECO:0000313" key="9">
    <source>
        <dbReference type="EMBL" id="CAL1535935.1"/>
    </source>
</evidence>
<keyword evidence="4" id="KW-0238">DNA-binding</keyword>
<protein>
    <recommendedName>
        <fullName evidence="8">BHLH domain-containing protein</fullName>
    </recommendedName>
</protein>